<name>A0ABQ6K835_9MICO</name>
<organism evidence="5 6">
    <name type="scientific">Pseudolysinimonas kribbensis</name>
    <dbReference type="NCBI Taxonomy" id="433641"/>
    <lineage>
        <taxon>Bacteria</taxon>
        <taxon>Bacillati</taxon>
        <taxon>Actinomycetota</taxon>
        <taxon>Actinomycetes</taxon>
        <taxon>Micrococcales</taxon>
        <taxon>Microbacteriaceae</taxon>
        <taxon>Pseudolysinimonas</taxon>
    </lineage>
</organism>
<dbReference type="PANTHER" id="PTHR30146:SF153">
    <property type="entry name" value="LACTOSE OPERON REPRESSOR"/>
    <property type="match status" value="1"/>
</dbReference>
<gene>
    <name evidence="5" type="primary">lacI_2</name>
    <name evidence="5" type="ORF">GCM10025881_22730</name>
</gene>
<dbReference type="SUPFAM" id="SSF47413">
    <property type="entry name" value="lambda repressor-like DNA-binding domains"/>
    <property type="match status" value="1"/>
</dbReference>
<evidence type="ECO:0000313" key="6">
    <source>
        <dbReference type="Proteomes" id="UP001157034"/>
    </source>
</evidence>
<reference evidence="6" key="1">
    <citation type="journal article" date="2019" name="Int. J. Syst. Evol. Microbiol.">
        <title>The Global Catalogue of Microorganisms (GCM) 10K type strain sequencing project: providing services to taxonomists for standard genome sequencing and annotation.</title>
        <authorList>
            <consortium name="The Broad Institute Genomics Platform"/>
            <consortium name="The Broad Institute Genome Sequencing Center for Infectious Disease"/>
            <person name="Wu L."/>
            <person name="Ma J."/>
        </authorList>
    </citation>
    <scope>NUCLEOTIDE SEQUENCE [LARGE SCALE GENOMIC DNA]</scope>
    <source>
        <strain evidence="6">NBRC 108894</strain>
    </source>
</reference>
<feature type="domain" description="HTH lacI-type" evidence="4">
    <location>
        <begin position="10"/>
        <end position="65"/>
    </location>
</feature>
<keyword evidence="1" id="KW-0805">Transcription regulation</keyword>
<dbReference type="CDD" id="cd06267">
    <property type="entry name" value="PBP1_LacI_sugar_binding-like"/>
    <property type="match status" value="1"/>
</dbReference>
<evidence type="ECO:0000256" key="2">
    <source>
        <dbReference type="ARBA" id="ARBA00023125"/>
    </source>
</evidence>
<protein>
    <submittedName>
        <fullName evidence="5">LacI family transcriptional regulator</fullName>
    </submittedName>
</protein>
<comment type="caution">
    <text evidence="5">The sequence shown here is derived from an EMBL/GenBank/DDBJ whole genome shotgun (WGS) entry which is preliminary data.</text>
</comment>
<dbReference type="EMBL" id="BSVB01000001">
    <property type="protein sequence ID" value="GMA95449.1"/>
    <property type="molecule type" value="Genomic_DNA"/>
</dbReference>
<dbReference type="Gene3D" id="3.40.50.2300">
    <property type="match status" value="2"/>
</dbReference>
<proteinExistence type="predicted"/>
<dbReference type="SUPFAM" id="SSF53822">
    <property type="entry name" value="Periplasmic binding protein-like I"/>
    <property type="match status" value="1"/>
</dbReference>
<evidence type="ECO:0000256" key="3">
    <source>
        <dbReference type="ARBA" id="ARBA00023163"/>
    </source>
</evidence>
<dbReference type="InterPro" id="IPR028082">
    <property type="entry name" value="Peripla_BP_I"/>
</dbReference>
<dbReference type="InterPro" id="IPR010982">
    <property type="entry name" value="Lambda_DNA-bd_dom_sf"/>
</dbReference>
<sequence length="343" mass="36612">MPAERRSHPVTLADVARRAGVSQSTASRVLNGSERTVGGELAQRVLAAADELRYSANVQAQAVARGTTTNLALLVSDIATDYFSSMTAAVMSAAELAGLRVTIAITERRLEREIELVRDLRGQHARAIVLAESGTRSREGVERLQDELEGYEAAGGKVVVVSRTTMPFDFVDLDNFGGARRLAVALTRLGYKRFHVLGGDEGLVTTRERIEGFRDGLAERGLELPDSAITFSDFSWEGAFGAVGALDDAVLSNTQALFALNDEMALGAIAGLRNRGMRVPDDIALAGFDDIRTLRNVVPGLTTVRVPTAQVGRAVVELIAGGAQSPTTVPATVVIRESTPRLN</sequence>
<dbReference type="InterPro" id="IPR000843">
    <property type="entry name" value="HTH_LacI"/>
</dbReference>
<dbReference type="CDD" id="cd01392">
    <property type="entry name" value="HTH_LacI"/>
    <property type="match status" value="1"/>
</dbReference>
<dbReference type="PRINTS" id="PR00036">
    <property type="entry name" value="HTHLACI"/>
</dbReference>
<dbReference type="Proteomes" id="UP001157034">
    <property type="component" value="Unassembled WGS sequence"/>
</dbReference>
<evidence type="ECO:0000313" key="5">
    <source>
        <dbReference type="EMBL" id="GMA95449.1"/>
    </source>
</evidence>
<dbReference type="SMART" id="SM00354">
    <property type="entry name" value="HTH_LACI"/>
    <property type="match status" value="1"/>
</dbReference>
<dbReference type="PROSITE" id="PS50932">
    <property type="entry name" value="HTH_LACI_2"/>
    <property type="match status" value="1"/>
</dbReference>
<evidence type="ECO:0000259" key="4">
    <source>
        <dbReference type="PROSITE" id="PS50932"/>
    </source>
</evidence>
<dbReference type="RefSeq" id="WP_284254221.1">
    <property type="nucleotide sequence ID" value="NZ_BAAAQO010000002.1"/>
</dbReference>
<dbReference type="PANTHER" id="PTHR30146">
    <property type="entry name" value="LACI-RELATED TRANSCRIPTIONAL REPRESSOR"/>
    <property type="match status" value="1"/>
</dbReference>
<dbReference type="Gene3D" id="1.10.260.40">
    <property type="entry name" value="lambda repressor-like DNA-binding domains"/>
    <property type="match status" value="1"/>
</dbReference>
<evidence type="ECO:0000256" key="1">
    <source>
        <dbReference type="ARBA" id="ARBA00023015"/>
    </source>
</evidence>
<keyword evidence="3" id="KW-0804">Transcription</keyword>
<dbReference type="PROSITE" id="PS00356">
    <property type="entry name" value="HTH_LACI_1"/>
    <property type="match status" value="1"/>
</dbReference>
<accession>A0ABQ6K835</accession>
<dbReference type="Pfam" id="PF13377">
    <property type="entry name" value="Peripla_BP_3"/>
    <property type="match status" value="1"/>
</dbReference>
<dbReference type="Pfam" id="PF00356">
    <property type="entry name" value="LacI"/>
    <property type="match status" value="1"/>
</dbReference>
<keyword evidence="6" id="KW-1185">Reference proteome</keyword>
<keyword evidence="2" id="KW-0238">DNA-binding</keyword>
<dbReference type="InterPro" id="IPR046335">
    <property type="entry name" value="LacI/GalR-like_sensor"/>
</dbReference>